<dbReference type="Proteomes" id="UP000320888">
    <property type="component" value="Unassembled WGS sequence"/>
</dbReference>
<proteinExistence type="predicted"/>
<reference evidence="1 2" key="1">
    <citation type="submission" date="2019-07" db="EMBL/GenBank/DDBJ databases">
        <title>Draft genome for Streptomyces benahoarensis MZ03-48.</title>
        <authorList>
            <person name="Gonzalez-Pimentel J.L."/>
        </authorList>
    </citation>
    <scope>NUCLEOTIDE SEQUENCE [LARGE SCALE GENOMIC DNA]</scope>
    <source>
        <strain evidence="1 2">MZ03-48</strain>
    </source>
</reference>
<dbReference type="RefSeq" id="WP_143940710.1">
    <property type="nucleotide sequence ID" value="NZ_VKLS01000046.1"/>
</dbReference>
<evidence type="ECO:0000313" key="2">
    <source>
        <dbReference type="Proteomes" id="UP000320888"/>
    </source>
</evidence>
<protein>
    <submittedName>
        <fullName evidence="1">Uncharacterized protein</fullName>
    </submittedName>
</protein>
<comment type="caution">
    <text evidence="1">The sequence shown here is derived from an EMBL/GenBank/DDBJ whole genome shotgun (WGS) entry which is preliminary data.</text>
</comment>
<keyword evidence="2" id="KW-1185">Reference proteome</keyword>
<organism evidence="1 2">
    <name type="scientific">Streptomyces benahoarensis</name>
    <dbReference type="NCBI Taxonomy" id="2595054"/>
    <lineage>
        <taxon>Bacteria</taxon>
        <taxon>Bacillati</taxon>
        <taxon>Actinomycetota</taxon>
        <taxon>Actinomycetes</taxon>
        <taxon>Kitasatosporales</taxon>
        <taxon>Streptomycetaceae</taxon>
        <taxon>Streptomyces</taxon>
    </lineage>
</organism>
<accession>A0A553ZNF0</accession>
<dbReference type="OrthoDB" id="2987626at2"/>
<dbReference type="AlphaFoldDB" id="A0A553ZNF0"/>
<dbReference type="EMBL" id="VKLS01000046">
    <property type="protein sequence ID" value="TSB42997.1"/>
    <property type="molecule type" value="Genomic_DNA"/>
</dbReference>
<gene>
    <name evidence="1" type="ORF">FNZ23_06840</name>
</gene>
<name>A0A553ZNF0_9ACTN</name>
<evidence type="ECO:0000313" key="1">
    <source>
        <dbReference type="EMBL" id="TSB42997.1"/>
    </source>
</evidence>
<sequence length="170" mass="19343">MKLTSDQEIAIRRWKLGHHIFHLHLTMMNSHLLALSAALDSEEWPTCRRLLDTLTRLYRASTASMQYASDFPADAYHGLLRPAMEPPWVSPGFSGKFNADHERMLDLLKSVRTPLKKAARGGRAPDDVNEAARELWREQSRNRANHKLICEKFVPGGTSLLQEYFATSGK</sequence>